<dbReference type="EMBL" id="CP014160">
    <property type="protein sequence ID" value="AMB94462.1"/>
    <property type="molecule type" value="Genomic_DNA"/>
</dbReference>
<dbReference type="AlphaFoldDB" id="A0A0X8FDD5"/>
<dbReference type="OrthoDB" id="9811402at2"/>
<organism evidence="3 5">
    <name type="scientific">Aerococcus sanguinicola</name>
    <dbReference type="NCBI Taxonomy" id="119206"/>
    <lineage>
        <taxon>Bacteria</taxon>
        <taxon>Bacillati</taxon>
        <taxon>Bacillota</taxon>
        <taxon>Bacilli</taxon>
        <taxon>Lactobacillales</taxon>
        <taxon>Aerococcaceae</taxon>
        <taxon>Aerococcus</taxon>
    </lineage>
</organism>
<name>A0A0X8FDD5_9LACT</name>
<protein>
    <recommendedName>
        <fullName evidence="1">UPF0342 protein AWM72_06730</fullName>
    </recommendedName>
</protein>
<dbReference type="InterPro" id="IPR010368">
    <property type="entry name" value="Com_YlbF"/>
</dbReference>
<evidence type="ECO:0000256" key="2">
    <source>
        <dbReference type="SAM" id="Coils"/>
    </source>
</evidence>
<dbReference type="HAMAP" id="MF_01526">
    <property type="entry name" value="UPF0342"/>
    <property type="match status" value="1"/>
</dbReference>
<feature type="coiled-coil region" evidence="2">
    <location>
        <begin position="59"/>
        <end position="105"/>
    </location>
</feature>
<dbReference type="InterPro" id="IPR023378">
    <property type="entry name" value="YheA/YmcA-like_dom_sf"/>
</dbReference>
<dbReference type="Proteomes" id="UP000069912">
    <property type="component" value="Chromosome"/>
</dbReference>
<evidence type="ECO:0000313" key="3">
    <source>
        <dbReference type="EMBL" id="AMB94462.1"/>
    </source>
</evidence>
<proteinExistence type="inferred from homology"/>
<accession>A0A0X8FDD5</accession>
<evidence type="ECO:0000313" key="4">
    <source>
        <dbReference type="EMBL" id="PKZ23544.1"/>
    </source>
</evidence>
<reference evidence="3 5" key="1">
    <citation type="journal article" date="2016" name="Genome Announc.">
        <title>Complete Genome Sequences of Aerococcus christensenii CCUG 28831T, Aerococcus sanguinicola CCUG 43001T, Aerococcus urinae CCUG 36881T, Aerococcus urinaeequi CCUG 28094T, Aerococcus urinaehominis CCUG 42038 BT, and Aerococcus viridans CCUG 4311T.</title>
        <authorList>
            <person name="Carkaci D."/>
            <person name="Dargis R."/>
            <person name="Nielsen X.C."/>
            <person name="Skovgaard O."/>
            <person name="Fuursted K."/>
            <person name="Christensen J.J."/>
        </authorList>
    </citation>
    <scope>NUCLEOTIDE SEQUENCE [LARGE SCALE GENOMIC DNA]</scope>
    <source>
        <strain evidence="3 5">CCUG43001</strain>
    </source>
</reference>
<evidence type="ECO:0000313" key="5">
    <source>
        <dbReference type="Proteomes" id="UP000069912"/>
    </source>
</evidence>
<evidence type="ECO:0000256" key="1">
    <source>
        <dbReference type="HAMAP-Rule" id="MF_01526"/>
    </source>
</evidence>
<reference evidence="4 6" key="3">
    <citation type="submission" date="2017-12" db="EMBL/GenBank/DDBJ databases">
        <title>Phylogenetic diversity of female urinary microbiome.</title>
        <authorList>
            <person name="Thomas-White K."/>
            <person name="Wolfe A.J."/>
        </authorList>
    </citation>
    <scope>NUCLEOTIDE SEQUENCE [LARGE SCALE GENOMIC DNA]</scope>
    <source>
        <strain evidence="4 6">UMB0139</strain>
    </source>
</reference>
<sequence>MANIYDTINQLEREIRDHEDYQGLKNAMEAVVKDEEAFALYNKFRQLQVDVQTKMQLGNEISQEEIKEAQDLEKEMAANETISKLLQAEKQLNQLVEEINKVVTEPIYEVYQKANEQKGDQA</sequence>
<comment type="similarity">
    <text evidence="1">Belongs to the UPF0342 family.</text>
</comment>
<dbReference type="Pfam" id="PF06133">
    <property type="entry name" value="Com_YlbF"/>
    <property type="match status" value="1"/>
</dbReference>
<dbReference type="Gene3D" id="1.20.1500.10">
    <property type="entry name" value="YheA/YmcA-like"/>
    <property type="match status" value="1"/>
</dbReference>
<keyword evidence="5" id="KW-1185">Reference proteome</keyword>
<reference evidence="5" key="2">
    <citation type="submission" date="2016-01" db="EMBL/GenBank/DDBJ databases">
        <title>Six Aerococcus type strain genome sequencing and assembly using PacBio and Illumina Hiseq.</title>
        <authorList>
            <person name="Carkaci D."/>
            <person name="Dargis R."/>
            <person name="Nielsen X.C."/>
            <person name="Skovgaard O."/>
            <person name="Fuursted K."/>
            <person name="Christensen J.J."/>
        </authorList>
    </citation>
    <scope>NUCLEOTIDE SEQUENCE [LARGE SCALE GENOMIC DNA]</scope>
    <source>
        <strain evidence="5">CCUG43001</strain>
    </source>
</reference>
<dbReference type="EMBL" id="PKGY01000001">
    <property type="protein sequence ID" value="PKZ23544.1"/>
    <property type="molecule type" value="Genomic_DNA"/>
</dbReference>
<dbReference type="KEGG" id="asan:AWM72_06730"/>
<keyword evidence="2" id="KW-0175">Coiled coil</keyword>
<gene>
    <name evidence="3" type="ORF">AWM72_06730</name>
    <name evidence="4" type="ORF">CYJ28_03030</name>
</gene>
<dbReference type="GeneID" id="92903758"/>
<dbReference type="SUPFAM" id="SSF158622">
    <property type="entry name" value="YheA/YmcA-like"/>
    <property type="match status" value="1"/>
</dbReference>
<dbReference type="RefSeq" id="WP_067975183.1">
    <property type="nucleotide sequence ID" value="NZ_CAJHKM010000002.1"/>
</dbReference>
<evidence type="ECO:0000313" key="6">
    <source>
        <dbReference type="Proteomes" id="UP000234239"/>
    </source>
</evidence>
<dbReference type="Proteomes" id="UP000234239">
    <property type="component" value="Unassembled WGS sequence"/>
</dbReference>